<dbReference type="PANTHER" id="PTHR43685:SF2">
    <property type="entry name" value="GLYCOSYLTRANSFERASE 2-LIKE DOMAIN-CONTAINING PROTEIN"/>
    <property type="match status" value="1"/>
</dbReference>
<reference evidence="3" key="1">
    <citation type="submission" date="2018-02" db="EMBL/GenBank/DDBJ databases">
        <title>Genome sequencing of Solimonas sp. HR-BB.</title>
        <authorList>
            <person name="Lee Y."/>
            <person name="Jeon C.O."/>
        </authorList>
    </citation>
    <scope>NUCLEOTIDE SEQUENCE [LARGE SCALE GENOMIC DNA]</scope>
    <source>
        <strain evidence="3">HR-U</strain>
    </source>
</reference>
<dbReference type="Gene3D" id="3.90.550.10">
    <property type="entry name" value="Spore Coat Polysaccharide Biosynthesis Protein SpsA, Chain A"/>
    <property type="match status" value="1"/>
</dbReference>
<organism evidence="2 3">
    <name type="scientific">Siphonobacter curvatus</name>
    <dbReference type="NCBI Taxonomy" id="2094562"/>
    <lineage>
        <taxon>Bacteria</taxon>
        <taxon>Pseudomonadati</taxon>
        <taxon>Bacteroidota</taxon>
        <taxon>Cytophagia</taxon>
        <taxon>Cytophagales</taxon>
        <taxon>Cytophagaceae</taxon>
        <taxon>Siphonobacter</taxon>
    </lineage>
</organism>
<name>A0A2S7IG86_9BACT</name>
<dbReference type="InterPro" id="IPR050834">
    <property type="entry name" value="Glycosyltransf_2"/>
</dbReference>
<proteinExistence type="predicted"/>
<dbReference type="OrthoDB" id="9771846at2"/>
<gene>
    <name evidence="2" type="ORF">C5O19_22030</name>
</gene>
<dbReference type="InterPro" id="IPR029044">
    <property type="entry name" value="Nucleotide-diphossugar_trans"/>
</dbReference>
<feature type="domain" description="Glycosyltransferase 2-like" evidence="1">
    <location>
        <begin position="14"/>
        <end position="111"/>
    </location>
</feature>
<evidence type="ECO:0000259" key="1">
    <source>
        <dbReference type="Pfam" id="PF00535"/>
    </source>
</evidence>
<dbReference type="Pfam" id="PF00535">
    <property type="entry name" value="Glycos_transf_2"/>
    <property type="match status" value="1"/>
</dbReference>
<dbReference type="CDD" id="cd04185">
    <property type="entry name" value="GT_2_like_b"/>
    <property type="match status" value="1"/>
</dbReference>
<keyword evidence="3" id="KW-1185">Reference proteome</keyword>
<evidence type="ECO:0000313" key="2">
    <source>
        <dbReference type="EMBL" id="PQA54430.1"/>
    </source>
</evidence>
<dbReference type="EMBL" id="PTRA01000006">
    <property type="protein sequence ID" value="PQA54430.1"/>
    <property type="molecule type" value="Genomic_DNA"/>
</dbReference>
<comment type="caution">
    <text evidence="2">The sequence shown here is derived from an EMBL/GenBank/DDBJ whole genome shotgun (WGS) entry which is preliminary data.</text>
</comment>
<protein>
    <recommendedName>
        <fullName evidence="1">Glycosyltransferase 2-like domain-containing protein</fullName>
    </recommendedName>
</protein>
<dbReference type="AlphaFoldDB" id="A0A2S7IG86"/>
<dbReference type="InterPro" id="IPR001173">
    <property type="entry name" value="Glyco_trans_2-like"/>
</dbReference>
<dbReference type="SUPFAM" id="SSF53448">
    <property type="entry name" value="Nucleotide-diphospho-sugar transferases"/>
    <property type="match status" value="1"/>
</dbReference>
<evidence type="ECO:0000313" key="3">
    <source>
        <dbReference type="Proteomes" id="UP000239590"/>
    </source>
</evidence>
<dbReference type="PANTHER" id="PTHR43685">
    <property type="entry name" value="GLYCOSYLTRANSFERASE"/>
    <property type="match status" value="1"/>
</dbReference>
<accession>A0A2S7IG86</accession>
<dbReference type="Proteomes" id="UP000239590">
    <property type="component" value="Unassembled WGS sequence"/>
</dbReference>
<sequence>MDNLVFRMKKVAAVVVTYNRLEDLKICITSLQQQTFPVQAIFVINNGSTDGTADWLATQPELLVTTQANCGGAGGFATGIETAYEAEYEWIWCMDDDCVATPGALRALLESPNIGPCIKNCVSISNKDHSELAFYVDRPNKSYRKVTDMTQVDLVYGVASFFNGTLIHRQVIKHIGLPDRKLFIWGDEVEYMTRAIKMGFSVVTVTNSVFYHPPSFDRNGIPWPGAWKQYYAVRNQRRIFQNMHGNKYGIMVFLQWSLRETFVQLRSKRKHRMYDFLIYGEAALDSIFNNFRKYPDGIKTVRLYRFLNKKSTA</sequence>